<accession>A0ABR1YCF3</accession>
<evidence type="ECO:0000313" key="2">
    <source>
        <dbReference type="EMBL" id="KAK8224629.1"/>
    </source>
</evidence>
<evidence type="ECO:0000256" key="1">
    <source>
        <dbReference type="SAM" id="MobiDB-lite"/>
    </source>
</evidence>
<dbReference type="EMBL" id="JBBWRZ010000012">
    <property type="protein sequence ID" value="KAK8224629.1"/>
    <property type="molecule type" value="Genomic_DNA"/>
</dbReference>
<reference evidence="2 3" key="1">
    <citation type="submission" date="2024-04" db="EMBL/GenBank/DDBJ databases">
        <title>Phyllosticta paracitricarpa is synonymous to the EU quarantine fungus P. citricarpa based on phylogenomic analyses.</title>
        <authorList>
            <consortium name="Lawrence Berkeley National Laboratory"/>
            <person name="Van Ingen-Buijs V.A."/>
            <person name="Van Westerhoven A.C."/>
            <person name="Haridas S."/>
            <person name="Skiadas P."/>
            <person name="Martin F."/>
            <person name="Groenewald J.Z."/>
            <person name="Crous P.W."/>
            <person name="Seidl M.F."/>
        </authorList>
    </citation>
    <scope>NUCLEOTIDE SEQUENCE [LARGE SCALE GENOMIC DNA]</scope>
    <source>
        <strain evidence="2 3">CBS 123374</strain>
    </source>
</reference>
<gene>
    <name evidence="2" type="ORF">HDK90DRAFT_497623</name>
</gene>
<feature type="compositionally biased region" description="Basic and acidic residues" evidence="1">
    <location>
        <begin position="49"/>
        <end position="66"/>
    </location>
</feature>
<dbReference type="Proteomes" id="UP001492380">
    <property type="component" value="Unassembled WGS sequence"/>
</dbReference>
<comment type="caution">
    <text evidence="2">The sequence shown here is derived from an EMBL/GenBank/DDBJ whole genome shotgun (WGS) entry which is preliminary data.</text>
</comment>
<keyword evidence="3" id="KW-1185">Reference proteome</keyword>
<dbReference type="InterPro" id="IPR029058">
    <property type="entry name" value="AB_hydrolase_fold"/>
</dbReference>
<feature type="region of interest" description="Disordered" evidence="1">
    <location>
        <begin position="1"/>
        <end position="20"/>
    </location>
</feature>
<name>A0ABR1YCF3_9PEZI</name>
<evidence type="ECO:0000313" key="3">
    <source>
        <dbReference type="Proteomes" id="UP001492380"/>
    </source>
</evidence>
<organism evidence="2 3">
    <name type="scientific">Phyllosticta capitalensis</name>
    <dbReference type="NCBI Taxonomy" id="121624"/>
    <lineage>
        <taxon>Eukaryota</taxon>
        <taxon>Fungi</taxon>
        <taxon>Dikarya</taxon>
        <taxon>Ascomycota</taxon>
        <taxon>Pezizomycotina</taxon>
        <taxon>Dothideomycetes</taxon>
        <taxon>Dothideomycetes incertae sedis</taxon>
        <taxon>Botryosphaeriales</taxon>
        <taxon>Phyllostictaceae</taxon>
        <taxon>Phyllosticta</taxon>
    </lineage>
</organism>
<proteinExistence type="predicted"/>
<protein>
    <recommendedName>
        <fullName evidence="4">Alpha/beta hydrolase</fullName>
    </recommendedName>
</protein>
<feature type="compositionally biased region" description="Basic and acidic residues" evidence="1">
    <location>
        <begin position="1"/>
        <end position="15"/>
    </location>
</feature>
<sequence>MVAADEARMAREKAADATASPKRWVKGIMIVGTPPALGEEQVAAGFIHEVPKDEEGASQEKEKKADEEDEDEDHMLLAELETWPAEAFDTFPFEAIGRPHEAWIRDAAKRTDGRARRIMFAAFKEARGVDQRKLCEESDVPIAVVNGGAEPFVNLDYLDGIAYKNLWEGKAYRMEGLGHAPFWERPDLFAPFWERFVGFCEGI</sequence>
<dbReference type="SUPFAM" id="SSF53474">
    <property type="entry name" value="alpha/beta-Hydrolases"/>
    <property type="match status" value="1"/>
</dbReference>
<dbReference type="Gene3D" id="3.40.50.1820">
    <property type="entry name" value="alpha/beta hydrolase"/>
    <property type="match status" value="1"/>
</dbReference>
<evidence type="ECO:0008006" key="4">
    <source>
        <dbReference type="Google" id="ProtNLM"/>
    </source>
</evidence>
<feature type="region of interest" description="Disordered" evidence="1">
    <location>
        <begin position="45"/>
        <end position="72"/>
    </location>
</feature>